<gene>
    <name evidence="14" type="ORF">AMTR_s00157p00060290</name>
</gene>
<keyword evidence="7" id="KW-0276">Fatty acid metabolism</keyword>
<dbReference type="GO" id="GO:0019367">
    <property type="term" value="P:fatty acid elongation, saturated fatty acid"/>
    <property type="evidence" value="ECO:0000318"/>
    <property type="project" value="GO_Central"/>
</dbReference>
<evidence type="ECO:0000256" key="7">
    <source>
        <dbReference type="ARBA" id="ARBA00022832"/>
    </source>
</evidence>
<dbReference type="GO" id="GO:0030148">
    <property type="term" value="P:sphingolipid biosynthetic process"/>
    <property type="evidence" value="ECO:0000318"/>
    <property type="project" value="GO_Central"/>
</dbReference>
<dbReference type="OrthoDB" id="434092at2759"/>
<feature type="transmembrane region" description="Helical" evidence="13">
    <location>
        <begin position="62"/>
        <end position="84"/>
    </location>
</feature>
<feature type="transmembrane region" description="Helical" evidence="13">
    <location>
        <begin position="166"/>
        <end position="187"/>
    </location>
</feature>
<dbReference type="eggNOG" id="KOG3071">
    <property type="taxonomic scope" value="Eukaryota"/>
</dbReference>
<dbReference type="HOGENOM" id="CLU_048483_6_0_1"/>
<keyword evidence="9" id="KW-0443">Lipid metabolism</keyword>
<keyword evidence="15" id="KW-1185">Reference proteome</keyword>
<keyword evidence="4" id="KW-0444">Lipid biosynthesis</keyword>
<dbReference type="PROSITE" id="PS01188">
    <property type="entry name" value="ELO"/>
    <property type="match status" value="1"/>
</dbReference>
<sequence length="273" mass="31126">MASLIQWLYEHPSMRKFEWSSEQTPGSSPLFVATTVLLYLSLTSLLHLLMRTLKPPLKPLSLLIPIHNLSLSSLSLLLALSAALSARTHISLHSLSHAWLFCFPQSTKPQGPVFFWAYIFYLSKIYEFTDTLIIVLKKRPITFLHVYHHALVVVMCYLWLEQVQSLMVVALVTNGLVHTFMYSYYFLCSVGFAPKWKRAVTLAQILQFVFSFCASIVMLVMHFWIDEGCKGLGAWGFNAVFNASLLLLFLNFHEKQYNAHGEGEGKGKEKKSN</sequence>
<evidence type="ECO:0000256" key="6">
    <source>
        <dbReference type="ARBA" id="ARBA00022692"/>
    </source>
</evidence>
<comment type="catalytic activity">
    <reaction evidence="12">
        <text>a very-long-chain acyl-CoA + malonyl-CoA + H(+) = a very-long-chain 3-oxoacyl-CoA + CO2 + CoA</text>
        <dbReference type="Rhea" id="RHEA:32727"/>
        <dbReference type="ChEBI" id="CHEBI:15378"/>
        <dbReference type="ChEBI" id="CHEBI:16526"/>
        <dbReference type="ChEBI" id="CHEBI:57287"/>
        <dbReference type="ChEBI" id="CHEBI:57384"/>
        <dbReference type="ChEBI" id="CHEBI:90725"/>
        <dbReference type="ChEBI" id="CHEBI:90736"/>
        <dbReference type="EC" id="2.3.1.199"/>
    </reaction>
</comment>
<organism evidence="14 15">
    <name type="scientific">Amborella trichopoda</name>
    <dbReference type="NCBI Taxonomy" id="13333"/>
    <lineage>
        <taxon>Eukaryota</taxon>
        <taxon>Viridiplantae</taxon>
        <taxon>Streptophyta</taxon>
        <taxon>Embryophyta</taxon>
        <taxon>Tracheophyta</taxon>
        <taxon>Spermatophyta</taxon>
        <taxon>Magnoliopsida</taxon>
        <taxon>Amborellales</taxon>
        <taxon>Amborellaceae</taxon>
        <taxon>Amborella</taxon>
    </lineage>
</organism>
<feature type="transmembrane region" description="Helical" evidence="13">
    <location>
        <begin position="231"/>
        <end position="250"/>
    </location>
</feature>
<dbReference type="EMBL" id="KI393724">
    <property type="protein sequence ID" value="ERN07600.1"/>
    <property type="molecule type" value="Genomic_DNA"/>
</dbReference>
<dbReference type="EC" id="2.3.1.199" evidence="3"/>
<evidence type="ECO:0000256" key="9">
    <source>
        <dbReference type="ARBA" id="ARBA00023098"/>
    </source>
</evidence>
<dbReference type="STRING" id="13333.W1PKF5"/>
<evidence type="ECO:0000313" key="15">
    <source>
        <dbReference type="Proteomes" id="UP000017836"/>
    </source>
</evidence>
<accession>W1PKF5</accession>
<dbReference type="GO" id="GO:0034625">
    <property type="term" value="P:fatty acid elongation, monounsaturated fatty acid"/>
    <property type="evidence" value="ECO:0000318"/>
    <property type="project" value="GO_Central"/>
</dbReference>
<keyword evidence="5" id="KW-0808">Transferase</keyword>
<feature type="transmembrane region" description="Helical" evidence="13">
    <location>
        <begin position="199"/>
        <end position="225"/>
    </location>
</feature>
<evidence type="ECO:0000313" key="14">
    <source>
        <dbReference type="EMBL" id="ERN07600.1"/>
    </source>
</evidence>
<comment type="subcellular location">
    <subcellularLocation>
        <location evidence="1">Membrane</location>
        <topology evidence="1">Multi-pass membrane protein</topology>
    </subcellularLocation>
</comment>
<dbReference type="PANTHER" id="PTHR11157:SF134">
    <property type="entry name" value="ELONGATION OF FATTY ACIDS PROTEIN 1-RELATED"/>
    <property type="match status" value="1"/>
</dbReference>
<evidence type="ECO:0000256" key="5">
    <source>
        <dbReference type="ARBA" id="ARBA00022679"/>
    </source>
</evidence>
<feature type="transmembrane region" description="Helical" evidence="13">
    <location>
        <begin position="143"/>
        <end position="160"/>
    </location>
</feature>
<dbReference type="GO" id="GO:0005789">
    <property type="term" value="C:endoplasmic reticulum membrane"/>
    <property type="evidence" value="ECO:0000318"/>
    <property type="project" value="GO_Central"/>
</dbReference>
<keyword evidence="11" id="KW-0275">Fatty acid biosynthesis</keyword>
<dbReference type="PANTHER" id="PTHR11157">
    <property type="entry name" value="FATTY ACID ACYL TRANSFERASE-RELATED"/>
    <property type="match status" value="1"/>
</dbReference>
<dbReference type="Gramene" id="ERN07600">
    <property type="protein sequence ID" value="ERN07600"/>
    <property type="gene ID" value="AMTR_s00157p00060290"/>
</dbReference>
<evidence type="ECO:0000256" key="1">
    <source>
        <dbReference type="ARBA" id="ARBA00004141"/>
    </source>
</evidence>
<dbReference type="GO" id="GO:0034626">
    <property type="term" value="P:fatty acid elongation, polyunsaturated fatty acid"/>
    <property type="evidence" value="ECO:0000318"/>
    <property type="project" value="GO_Central"/>
</dbReference>
<evidence type="ECO:0000256" key="12">
    <source>
        <dbReference type="ARBA" id="ARBA00047375"/>
    </source>
</evidence>
<evidence type="ECO:0000256" key="10">
    <source>
        <dbReference type="ARBA" id="ARBA00023136"/>
    </source>
</evidence>
<name>W1PKF5_AMBTC</name>
<evidence type="ECO:0000256" key="11">
    <source>
        <dbReference type="ARBA" id="ARBA00023160"/>
    </source>
</evidence>
<dbReference type="Proteomes" id="UP000017836">
    <property type="component" value="Unassembled WGS sequence"/>
</dbReference>
<evidence type="ECO:0000256" key="2">
    <source>
        <dbReference type="ARBA" id="ARBA00007263"/>
    </source>
</evidence>
<evidence type="ECO:0000256" key="13">
    <source>
        <dbReference type="SAM" id="Phobius"/>
    </source>
</evidence>
<keyword evidence="10 13" id="KW-0472">Membrane</keyword>
<reference evidence="15" key="1">
    <citation type="journal article" date="2013" name="Science">
        <title>The Amborella genome and the evolution of flowering plants.</title>
        <authorList>
            <consortium name="Amborella Genome Project"/>
        </authorList>
    </citation>
    <scope>NUCLEOTIDE SEQUENCE [LARGE SCALE GENOMIC DNA]</scope>
</reference>
<evidence type="ECO:0000256" key="3">
    <source>
        <dbReference type="ARBA" id="ARBA00012307"/>
    </source>
</evidence>
<dbReference type="OMA" id="WIFCFPP"/>
<keyword evidence="6 13" id="KW-0812">Transmembrane</keyword>
<dbReference type="InterPro" id="IPR030457">
    <property type="entry name" value="ELO_CS"/>
</dbReference>
<dbReference type="GO" id="GO:0042761">
    <property type="term" value="P:very long-chain fatty acid biosynthetic process"/>
    <property type="evidence" value="ECO:0000318"/>
    <property type="project" value="GO_Central"/>
</dbReference>
<keyword evidence="8 13" id="KW-1133">Transmembrane helix</keyword>
<evidence type="ECO:0000256" key="8">
    <source>
        <dbReference type="ARBA" id="ARBA00022989"/>
    </source>
</evidence>
<dbReference type="Pfam" id="PF01151">
    <property type="entry name" value="ELO"/>
    <property type="match status" value="1"/>
</dbReference>
<dbReference type="GO" id="GO:0009922">
    <property type="term" value="F:fatty acid elongase activity"/>
    <property type="evidence" value="ECO:0000318"/>
    <property type="project" value="GO_Central"/>
</dbReference>
<dbReference type="InterPro" id="IPR002076">
    <property type="entry name" value="ELO_fam"/>
</dbReference>
<dbReference type="AlphaFoldDB" id="W1PKF5"/>
<protein>
    <recommendedName>
        <fullName evidence="3">very-long-chain 3-oxoacyl-CoA synthase</fullName>
        <ecNumber evidence="3">2.3.1.199</ecNumber>
    </recommendedName>
</protein>
<evidence type="ECO:0000256" key="4">
    <source>
        <dbReference type="ARBA" id="ARBA00022516"/>
    </source>
</evidence>
<feature type="transmembrane region" description="Helical" evidence="13">
    <location>
        <begin position="30"/>
        <end position="50"/>
    </location>
</feature>
<proteinExistence type="inferred from homology"/>
<comment type="similarity">
    <text evidence="2">Belongs to the ELO family.</text>
</comment>
<feature type="transmembrane region" description="Helical" evidence="13">
    <location>
        <begin position="113"/>
        <end position="136"/>
    </location>
</feature>